<name>Q566G0_XENLA</name>
<dbReference type="RefSeq" id="NP_001089377.1">
    <property type="nucleotide sequence ID" value="NM_001095908.1"/>
</dbReference>
<evidence type="ECO:0000259" key="1">
    <source>
        <dbReference type="Pfam" id="PF14497"/>
    </source>
</evidence>
<feature type="domain" description="Glutathione S-transferase C-terminal" evidence="1">
    <location>
        <begin position="144"/>
        <end position="205"/>
    </location>
</feature>
<evidence type="ECO:0000313" key="2">
    <source>
        <dbReference type="EMBL" id="AAH93565.1"/>
    </source>
</evidence>
<dbReference type="AlphaFoldDB" id="Q566G0"/>
<dbReference type="GO" id="GO:0005254">
    <property type="term" value="F:chloride channel activity"/>
    <property type="evidence" value="ECO:0007669"/>
    <property type="project" value="TreeGrafter"/>
</dbReference>
<dbReference type="Gene3D" id="3.40.30.10">
    <property type="entry name" value="Glutaredoxin"/>
    <property type="match status" value="1"/>
</dbReference>
<dbReference type="PANTHER" id="PTHR43920:SF5">
    <property type="entry name" value="CHLORIDE INTRACELLULAR CHANNEL CLIC"/>
    <property type="match status" value="1"/>
</dbReference>
<dbReference type="InterPro" id="IPR036282">
    <property type="entry name" value="Glutathione-S-Trfase_C_sf"/>
</dbReference>
<dbReference type="GeneID" id="734427"/>
<organism evidence="2">
    <name type="scientific">Xenopus laevis</name>
    <name type="common">African clawed frog</name>
    <dbReference type="NCBI Taxonomy" id="8355"/>
    <lineage>
        <taxon>Eukaryota</taxon>
        <taxon>Metazoa</taxon>
        <taxon>Chordata</taxon>
        <taxon>Craniata</taxon>
        <taxon>Vertebrata</taxon>
        <taxon>Euteleostomi</taxon>
        <taxon>Amphibia</taxon>
        <taxon>Batrachia</taxon>
        <taxon>Anura</taxon>
        <taxon>Pipoidea</taxon>
        <taxon>Pipidae</taxon>
        <taxon>Xenopodinae</taxon>
        <taxon>Xenopus</taxon>
        <taxon>Xenopus</taxon>
    </lineage>
</organism>
<dbReference type="Pfam" id="PF14497">
    <property type="entry name" value="GST_C_3"/>
    <property type="match status" value="1"/>
</dbReference>
<reference evidence="2" key="1">
    <citation type="submission" date="2005-04" db="EMBL/GenBank/DDBJ databases">
        <authorList>
            <consortium name="NIH - Xenopus Gene Collection (XGC) project"/>
        </authorList>
    </citation>
    <scope>NUCLEOTIDE SEQUENCE [LARGE SCALE MRNA]</scope>
    <source>
        <tissue evidence="2">Brain</tissue>
    </source>
</reference>
<dbReference type="GO" id="GO:0016324">
    <property type="term" value="C:apical plasma membrane"/>
    <property type="evidence" value="ECO:0007669"/>
    <property type="project" value="TreeGrafter"/>
</dbReference>
<protein>
    <submittedName>
        <fullName evidence="2">MGC115040 protein</fullName>
    </submittedName>
</protein>
<dbReference type="CDD" id="cd03198">
    <property type="entry name" value="GST_C_CLIC"/>
    <property type="match status" value="1"/>
</dbReference>
<dbReference type="GO" id="GO:0005737">
    <property type="term" value="C:cytoplasm"/>
    <property type="evidence" value="ECO:0007669"/>
    <property type="project" value="TreeGrafter"/>
</dbReference>
<dbReference type="SUPFAM" id="SSF47616">
    <property type="entry name" value="GST C-terminal domain-like"/>
    <property type="match status" value="1"/>
</dbReference>
<dbReference type="InterPro" id="IPR004046">
    <property type="entry name" value="GST_C"/>
</dbReference>
<dbReference type="Gene3D" id="1.20.1050.10">
    <property type="match status" value="1"/>
</dbReference>
<sequence>MSTSIPSVELFVRAAPSNKKEKGSCLVGQQWMMVLRDLELKGLITLQVTPTSMDNPPENYTKLNAARLLPIAWIQSGELDGEDARGMVISSSGSLETLMVKLKVPNLNASLKKEDVLHAEKVCEDLYKNFMNYVRNNMSRPLLTTLSNLDTYLASQKGVYLLGDDLSYVDCQLMPRLQHIRVAGRAYKKFDIPDDLCHLWQYIKQMYTTDSFTYSCPCDRDILMHYEERDPLPKDIRPCLLGSGCLCDIPSTVVLARANGDTD</sequence>
<dbReference type="EMBL" id="BC093565">
    <property type="protein sequence ID" value="AAH93565.1"/>
    <property type="molecule type" value="mRNA"/>
</dbReference>
<dbReference type="PANTHER" id="PTHR43920">
    <property type="entry name" value="CHLORIDE INTRACELLULAR CHANNEL, ISOFORM A"/>
    <property type="match status" value="1"/>
</dbReference>
<gene>
    <name evidence="2" type="primary">MGC115040</name>
</gene>
<accession>Q566G0</accession>
<proteinExistence type="evidence at transcript level"/>